<dbReference type="EMBL" id="JBAKIA010000011">
    <property type="protein sequence ID" value="MEJ8475472.1"/>
    <property type="molecule type" value="Genomic_DNA"/>
</dbReference>
<keyword evidence="1" id="KW-0812">Transmembrane</keyword>
<comment type="caution">
    <text evidence="2">The sequence shown here is derived from an EMBL/GenBank/DDBJ whole genome shotgun (WGS) entry which is preliminary data.</text>
</comment>
<gene>
    <name evidence="2" type="ORF">V6575_15355</name>
</gene>
<name>A0ABU8TMV8_9HYPH</name>
<keyword evidence="1" id="KW-1133">Transmembrane helix</keyword>
<keyword evidence="3" id="KW-1185">Reference proteome</keyword>
<dbReference type="RefSeq" id="WP_340275569.1">
    <property type="nucleotide sequence ID" value="NZ_JBAKIA010000011.1"/>
</dbReference>
<proteinExistence type="predicted"/>
<keyword evidence="1" id="KW-0472">Membrane</keyword>
<evidence type="ECO:0000256" key="1">
    <source>
        <dbReference type="SAM" id="Phobius"/>
    </source>
</evidence>
<organism evidence="2 3">
    <name type="scientific">Roseibium algae</name>
    <dbReference type="NCBI Taxonomy" id="3123038"/>
    <lineage>
        <taxon>Bacteria</taxon>
        <taxon>Pseudomonadati</taxon>
        <taxon>Pseudomonadota</taxon>
        <taxon>Alphaproteobacteria</taxon>
        <taxon>Hyphomicrobiales</taxon>
        <taxon>Stappiaceae</taxon>
        <taxon>Roseibium</taxon>
    </lineage>
</organism>
<evidence type="ECO:0000313" key="2">
    <source>
        <dbReference type="EMBL" id="MEJ8475472.1"/>
    </source>
</evidence>
<sequence length="388" mass="43940">MAQQWWDESTLMRANIVAFKRPKTWLKAKSIKNGFALGIGHKLASLANAAEGLEFSFSSKTEIEILNNDKISKKEHDFIVGAAIKRLHDIFPAEMESVVKDMEAYLSKIEDHTVNTVQRLARERQNGVGDPVIDVEVNKLNKYRSNMSMLLHSKFVKRIEKILKETSKKCTDYALKLARNKKLIKRDDLMSSTKVFTTISNALLIFTVVSIATVSLFTPVGVAAGAIATGAGIMYLLGKSYDVYKKTRDVYYGYFKKYANTIDFFQTKVLEADKALEKALKAIDVMKTQQAALLAKRDDFAKAVEECVKKLENKEDEDVRKKMTQLQQKVAQMHTLIVYDAQYKNALLSARKTLSMECMIELPKNEKKRDMVMEIFKNSMDVAGDALS</sequence>
<evidence type="ECO:0000313" key="3">
    <source>
        <dbReference type="Proteomes" id="UP001385499"/>
    </source>
</evidence>
<feature type="transmembrane region" description="Helical" evidence="1">
    <location>
        <begin position="195"/>
        <end position="214"/>
    </location>
</feature>
<feature type="transmembrane region" description="Helical" evidence="1">
    <location>
        <begin position="220"/>
        <end position="238"/>
    </location>
</feature>
<reference evidence="2 3" key="1">
    <citation type="submission" date="2024-02" db="EMBL/GenBank/DDBJ databases">
        <title>Roseibium algae sp. nov., isolated from marine alga (Grateloupia sp.), showing potential in myo-inositol conversion.</title>
        <authorList>
            <person name="Wang Y."/>
        </authorList>
    </citation>
    <scope>NUCLEOTIDE SEQUENCE [LARGE SCALE GENOMIC DNA]</scope>
    <source>
        <strain evidence="2 3">H3510</strain>
    </source>
</reference>
<accession>A0ABU8TMV8</accession>
<protein>
    <submittedName>
        <fullName evidence="2">Uncharacterized protein</fullName>
    </submittedName>
</protein>
<dbReference type="Proteomes" id="UP001385499">
    <property type="component" value="Unassembled WGS sequence"/>
</dbReference>